<feature type="compositionally biased region" description="Low complexity" evidence="2">
    <location>
        <begin position="603"/>
        <end position="626"/>
    </location>
</feature>
<feature type="domain" description="GH16" evidence="4">
    <location>
        <begin position="10"/>
        <end position="247"/>
    </location>
</feature>
<dbReference type="GO" id="GO:0004553">
    <property type="term" value="F:hydrolase activity, hydrolyzing O-glycosyl compounds"/>
    <property type="evidence" value="ECO:0007669"/>
    <property type="project" value="InterPro"/>
</dbReference>
<comment type="caution">
    <text evidence="5">The sequence shown here is derived from an EMBL/GenBank/DDBJ whole genome shotgun (WGS) entry which is preliminary data.</text>
</comment>
<reference evidence="5" key="1">
    <citation type="submission" date="2021-02" db="EMBL/GenBank/DDBJ databases">
        <title>First Annotated Genome of the Yellow-green Alga Tribonema minus.</title>
        <authorList>
            <person name="Mahan K.M."/>
        </authorList>
    </citation>
    <scope>NUCLEOTIDE SEQUENCE</scope>
    <source>
        <strain evidence="5">UTEX B ZZ1240</strain>
    </source>
</reference>
<proteinExistence type="inferred from homology"/>
<dbReference type="PROSITE" id="PS51762">
    <property type="entry name" value="GH16_2"/>
    <property type="match status" value="1"/>
</dbReference>
<dbReference type="Gene3D" id="2.60.120.200">
    <property type="match status" value="1"/>
</dbReference>
<sequence>MARRRGALRDDPTWTVLAGDGCNTIYGCGWGADQKAQCSAAAVNAKDGDLAIGVVEKSRKKELVAGRVTSLGKVDFTFGKVEVRAKFPAAKGLVGAISLLPSRSDAPTSSGDRAQLDLIVATEGGGKAGLHVSRATVNCPPLSVNTADAYHTYGLEWDRGAVRWYVDHVQQCTQTRWPVPQGREYPAPLDGTFHIVMSISPSAAAAADGGSVAVAVAEQGGATAAAAPSVPAEMRVDFVRVYLLYGEGQWKPMSAALGGAGNEAREPHGALLHTAAIIGLCLGPFLALVGSAAPRVNTFLLTVVVSGFKAVVIARLLGATPAVAALLACAVAAFAAFVAARTQAFFRAKMVAALALSTLLFLVDMGLIAALGSKTAALGLLLVLLVAYAGLVHSLPPTPKADIPFVLATAAVGSCMFKESVECLAGQRSSLTFLEDPLADACSASAQCRDLVVFWAFMFVAGAFAQTALLRRLRRRHTALSKLSPQPHRASCGGDGADGWSDVATVSGTPSPKRAAAAAAAKRGWQWGASSARGLFDTPTSPLFGTTSLLPDVPEGGAKYLWSERRGSANVSVRETGDTLEMVVDSPKRSTVGIDGSRRGGARTDAAASSSSASQLEAASAQREQAPSGTRVMGLELSPTSRHAANALPPQSPRKHSGEPLREVKL</sequence>
<dbReference type="Proteomes" id="UP000664859">
    <property type="component" value="Unassembled WGS sequence"/>
</dbReference>
<evidence type="ECO:0000256" key="2">
    <source>
        <dbReference type="SAM" id="MobiDB-lite"/>
    </source>
</evidence>
<feature type="region of interest" description="Disordered" evidence="2">
    <location>
        <begin position="587"/>
        <end position="666"/>
    </location>
</feature>
<gene>
    <name evidence="5" type="ORF">JKP88DRAFT_276710</name>
</gene>
<dbReference type="SUPFAM" id="SSF49899">
    <property type="entry name" value="Concanavalin A-like lectins/glucanases"/>
    <property type="match status" value="1"/>
</dbReference>
<name>A0A835Z8C5_9STRA</name>
<comment type="similarity">
    <text evidence="1">Belongs to the glycosyl hydrolase 16 family.</text>
</comment>
<keyword evidence="3" id="KW-0472">Membrane</keyword>
<evidence type="ECO:0000256" key="3">
    <source>
        <dbReference type="SAM" id="Phobius"/>
    </source>
</evidence>
<dbReference type="EMBL" id="JAFCMP010000135">
    <property type="protein sequence ID" value="KAG5185299.1"/>
    <property type="molecule type" value="Genomic_DNA"/>
</dbReference>
<dbReference type="AlphaFoldDB" id="A0A835Z8C5"/>
<keyword evidence="3" id="KW-0812">Transmembrane</keyword>
<feature type="transmembrane region" description="Helical" evidence="3">
    <location>
        <begin position="324"/>
        <end position="344"/>
    </location>
</feature>
<dbReference type="PANTHER" id="PTHR10963">
    <property type="entry name" value="GLYCOSYL HYDROLASE-RELATED"/>
    <property type="match status" value="1"/>
</dbReference>
<keyword evidence="3" id="KW-1133">Transmembrane helix</keyword>
<dbReference type="CDD" id="cd08023">
    <property type="entry name" value="GH16_laminarinase_like"/>
    <property type="match status" value="1"/>
</dbReference>
<dbReference type="GO" id="GO:0005975">
    <property type="term" value="P:carbohydrate metabolic process"/>
    <property type="evidence" value="ECO:0007669"/>
    <property type="project" value="InterPro"/>
</dbReference>
<dbReference type="OrthoDB" id="4781at2759"/>
<dbReference type="PANTHER" id="PTHR10963:SF55">
    <property type="entry name" value="GLYCOSIDE HYDROLASE FAMILY 16 PROTEIN"/>
    <property type="match status" value="1"/>
</dbReference>
<feature type="transmembrane region" description="Helical" evidence="3">
    <location>
        <begin position="378"/>
        <end position="395"/>
    </location>
</feature>
<accession>A0A835Z8C5</accession>
<evidence type="ECO:0000313" key="6">
    <source>
        <dbReference type="Proteomes" id="UP000664859"/>
    </source>
</evidence>
<feature type="transmembrane region" description="Helical" evidence="3">
    <location>
        <begin position="452"/>
        <end position="470"/>
    </location>
</feature>
<feature type="transmembrane region" description="Helical" evidence="3">
    <location>
        <begin position="350"/>
        <end position="371"/>
    </location>
</feature>
<evidence type="ECO:0000259" key="4">
    <source>
        <dbReference type="PROSITE" id="PS51762"/>
    </source>
</evidence>
<dbReference type="InterPro" id="IPR050546">
    <property type="entry name" value="Glycosyl_Hydrlase_16"/>
</dbReference>
<feature type="transmembrane region" description="Helical" evidence="3">
    <location>
        <begin position="270"/>
        <end position="293"/>
    </location>
</feature>
<evidence type="ECO:0000313" key="5">
    <source>
        <dbReference type="EMBL" id="KAG5185299.1"/>
    </source>
</evidence>
<keyword evidence="5" id="KW-0430">Lectin</keyword>
<feature type="compositionally biased region" description="Basic and acidic residues" evidence="2">
    <location>
        <begin position="656"/>
        <end position="666"/>
    </location>
</feature>
<dbReference type="InterPro" id="IPR000757">
    <property type="entry name" value="Beta-glucanase-like"/>
</dbReference>
<keyword evidence="6" id="KW-1185">Reference proteome</keyword>
<evidence type="ECO:0000256" key="1">
    <source>
        <dbReference type="ARBA" id="ARBA00006865"/>
    </source>
</evidence>
<protein>
    <submittedName>
        <fullName evidence="5">Concanavalin A-like lectin/glucanase domain-containing protein</fullName>
    </submittedName>
</protein>
<dbReference type="Pfam" id="PF00722">
    <property type="entry name" value="Glyco_hydro_16"/>
    <property type="match status" value="1"/>
</dbReference>
<organism evidence="5 6">
    <name type="scientific">Tribonema minus</name>
    <dbReference type="NCBI Taxonomy" id="303371"/>
    <lineage>
        <taxon>Eukaryota</taxon>
        <taxon>Sar</taxon>
        <taxon>Stramenopiles</taxon>
        <taxon>Ochrophyta</taxon>
        <taxon>PX clade</taxon>
        <taxon>Xanthophyceae</taxon>
        <taxon>Tribonematales</taxon>
        <taxon>Tribonemataceae</taxon>
        <taxon>Tribonema</taxon>
    </lineage>
</organism>
<dbReference type="InterPro" id="IPR013320">
    <property type="entry name" value="ConA-like_dom_sf"/>
</dbReference>
<dbReference type="GO" id="GO:0030246">
    <property type="term" value="F:carbohydrate binding"/>
    <property type="evidence" value="ECO:0007669"/>
    <property type="project" value="UniProtKB-KW"/>
</dbReference>